<evidence type="ECO:0000313" key="1">
    <source>
        <dbReference type="EMBL" id="WVN85710.1"/>
    </source>
</evidence>
<reference evidence="1" key="2">
    <citation type="journal article" date="2022" name="Elife">
        <title>Obligate sexual reproduction of a homothallic fungus closely related to the Cryptococcus pathogenic species complex.</title>
        <authorList>
            <person name="Passer A.R."/>
            <person name="Clancey S.A."/>
            <person name="Shea T."/>
            <person name="David-Palma M."/>
            <person name="Averette A.F."/>
            <person name="Boekhout T."/>
            <person name="Porcel B.M."/>
            <person name="Nowrousian M."/>
            <person name="Cuomo C.A."/>
            <person name="Sun S."/>
            <person name="Heitman J."/>
            <person name="Coelho M.A."/>
        </authorList>
    </citation>
    <scope>NUCLEOTIDE SEQUENCE</scope>
    <source>
        <strain evidence="1">CBS 7841</strain>
    </source>
</reference>
<dbReference type="EMBL" id="CP143784">
    <property type="protein sequence ID" value="WVN85710.1"/>
    <property type="molecule type" value="Genomic_DNA"/>
</dbReference>
<evidence type="ECO:0000313" key="2">
    <source>
        <dbReference type="Proteomes" id="UP000094043"/>
    </source>
</evidence>
<dbReference type="VEuPathDB" id="FungiDB:L203_06657"/>
<keyword evidence="2" id="KW-1185">Reference proteome</keyword>
<accession>A0A1E3HBD5</accession>
<dbReference type="GeneID" id="91085074"/>
<proteinExistence type="predicted"/>
<protein>
    <submittedName>
        <fullName evidence="1">Uncharacterized protein</fullName>
    </submittedName>
</protein>
<gene>
    <name evidence="1" type="ORF">L203_100860</name>
</gene>
<reference evidence="1" key="3">
    <citation type="submission" date="2024-01" db="EMBL/GenBank/DDBJ databases">
        <authorList>
            <person name="Coelho M.A."/>
            <person name="David-Palma M."/>
            <person name="Shea T."/>
            <person name="Sun S."/>
            <person name="Cuomo C.A."/>
            <person name="Heitman J."/>
        </authorList>
    </citation>
    <scope>NUCLEOTIDE SEQUENCE</scope>
    <source>
        <strain evidence="1">CBS 7841</strain>
    </source>
</reference>
<dbReference type="Proteomes" id="UP000094043">
    <property type="component" value="Chromosome 1"/>
</dbReference>
<dbReference type="RefSeq" id="XP_066066410.1">
    <property type="nucleotide sequence ID" value="XM_066210313.1"/>
</dbReference>
<name>A0A1E3HBD5_9TREE</name>
<dbReference type="AlphaFoldDB" id="A0A1E3HBD5"/>
<dbReference type="OrthoDB" id="2101715at2759"/>
<sequence>MPLPYARPWLFEIEDQSWCPAYLRDPVRDILTFLWTHRIWPLQLKAPYEGAAEILERVIQDVEAQGVRGYKSHENLNIVDFGSGASGPLQKIERRINQNRLEACKSLIHFYLSDLNPMPASLPPSKPSSISYILEPVNVLHAPVSVTCKRHLRTFFLSFHHFNEDTARAAIADAMKSAEGVCIFELQECDLASVVMILMIAPLSWLLMPFRRPTLTTLLFTYLVPLIPFMLVFDGLVSVYRTRSPKHILHLANLASLSLTLENEFKDNEDMDWKWVYGSKRHTWPFGKMVWVVGRKRDAREDGTVTETEGGYSEAETGLN</sequence>
<reference evidence="1" key="1">
    <citation type="submission" date="2016-06" db="EMBL/GenBank/DDBJ databases">
        <authorList>
            <person name="Cuomo C."/>
            <person name="Litvintseva A."/>
            <person name="Heitman J."/>
            <person name="Chen Y."/>
            <person name="Sun S."/>
            <person name="Springer D."/>
            <person name="Dromer F."/>
            <person name="Young S."/>
            <person name="Zeng Q."/>
            <person name="Chapman S."/>
            <person name="Gujja S."/>
            <person name="Saif S."/>
            <person name="Birren B."/>
        </authorList>
    </citation>
    <scope>NUCLEOTIDE SEQUENCE</scope>
    <source>
        <strain evidence="1">CBS 7841</strain>
    </source>
</reference>
<organism evidence="1 2">
    <name type="scientific">Cryptococcus depauperatus CBS 7841</name>
    <dbReference type="NCBI Taxonomy" id="1295531"/>
    <lineage>
        <taxon>Eukaryota</taxon>
        <taxon>Fungi</taxon>
        <taxon>Dikarya</taxon>
        <taxon>Basidiomycota</taxon>
        <taxon>Agaricomycotina</taxon>
        <taxon>Tremellomycetes</taxon>
        <taxon>Tremellales</taxon>
        <taxon>Cryptococcaceae</taxon>
        <taxon>Cryptococcus</taxon>
    </lineage>
</organism>
<dbReference type="KEGG" id="cdep:91085074"/>